<proteinExistence type="predicted"/>
<reference evidence="2" key="2">
    <citation type="submission" date="2018-02" db="UniProtKB">
        <authorList>
            <consortium name="EnsemblPlants"/>
        </authorList>
    </citation>
    <scope>IDENTIFICATION</scope>
    <source>
        <strain evidence="2">Williams 82</strain>
    </source>
</reference>
<reference evidence="1 2" key="1">
    <citation type="journal article" date="2010" name="Nature">
        <title>Genome sequence of the palaeopolyploid soybean.</title>
        <authorList>
            <person name="Schmutz J."/>
            <person name="Cannon S.B."/>
            <person name="Schlueter J."/>
            <person name="Ma J."/>
            <person name="Mitros T."/>
            <person name="Nelson W."/>
            <person name="Hyten D.L."/>
            <person name="Song Q."/>
            <person name="Thelen J.J."/>
            <person name="Cheng J."/>
            <person name="Xu D."/>
            <person name="Hellsten U."/>
            <person name="May G.D."/>
            <person name="Yu Y."/>
            <person name="Sakurai T."/>
            <person name="Umezawa T."/>
            <person name="Bhattacharyya M.K."/>
            <person name="Sandhu D."/>
            <person name="Valliyodan B."/>
            <person name="Lindquist E."/>
            <person name="Peto M."/>
            <person name="Grant D."/>
            <person name="Shu S."/>
            <person name="Goodstein D."/>
            <person name="Barry K."/>
            <person name="Futrell-Griggs M."/>
            <person name="Abernathy B."/>
            <person name="Du J."/>
            <person name="Tian Z."/>
            <person name="Zhu L."/>
            <person name="Gill N."/>
            <person name="Joshi T."/>
            <person name="Libault M."/>
            <person name="Sethuraman A."/>
            <person name="Zhang X.-C."/>
            <person name="Shinozaki K."/>
            <person name="Nguyen H.T."/>
            <person name="Wing R.A."/>
            <person name="Cregan P."/>
            <person name="Specht J."/>
            <person name="Grimwood J."/>
            <person name="Rokhsar D."/>
            <person name="Stacey G."/>
            <person name="Shoemaker R.C."/>
            <person name="Jackson S.A."/>
        </authorList>
    </citation>
    <scope>NUCLEOTIDE SEQUENCE</scope>
    <source>
        <strain evidence="2">cv. Williams 82</strain>
        <tissue evidence="1">Callus</tissue>
    </source>
</reference>
<evidence type="ECO:0000313" key="1">
    <source>
        <dbReference type="EMBL" id="KRH13715.1"/>
    </source>
</evidence>
<name>A0A0R0GDC2_SOYBN</name>
<dbReference type="InParanoid" id="A0A0R0GDC2"/>
<dbReference type="EMBL" id="CM000848">
    <property type="protein sequence ID" value="KRH13715.1"/>
    <property type="molecule type" value="Genomic_DNA"/>
</dbReference>
<dbReference type="Proteomes" id="UP000008827">
    <property type="component" value="Chromosome 15"/>
</dbReference>
<dbReference type="EnsemblPlants" id="KRH13715">
    <property type="protein sequence ID" value="KRH13715"/>
    <property type="gene ID" value="GLYMA_15G258900"/>
</dbReference>
<evidence type="ECO:0000313" key="2">
    <source>
        <dbReference type="EnsemblPlants" id="KRH13715"/>
    </source>
</evidence>
<dbReference type="AlphaFoldDB" id="A0A0R0GDC2"/>
<organism evidence="1">
    <name type="scientific">Glycine max</name>
    <name type="common">Soybean</name>
    <name type="synonym">Glycine hispida</name>
    <dbReference type="NCBI Taxonomy" id="3847"/>
    <lineage>
        <taxon>Eukaryota</taxon>
        <taxon>Viridiplantae</taxon>
        <taxon>Streptophyta</taxon>
        <taxon>Embryophyta</taxon>
        <taxon>Tracheophyta</taxon>
        <taxon>Spermatophyta</taxon>
        <taxon>Magnoliopsida</taxon>
        <taxon>eudicotyledons</taxon>
        <taxon>Gunneridae</taxon>
        <taxon>Pentapetalae</taxon>
        <taxon>rosids</taxon>
        <taxon>fabids</taxon>
        <taxon>Fabales</taxon>
        <taxon>Fabaceae</taxon>
        <taxon>Papilionoideae</taxon>
        <taxon>50 kb inversion clade</taxon>
        <taxon>NPAAA clade</taxon>
        <taxon>indigoferoid/millettioid clade</taxon>
        <taxon>Phaseoleae</taxon>
        <taxon>Glycine</taxon>
        <taxon>Glycine subgen. Soja</taxon>
    </lineage>
</organism>
<sequence>MTFPPKDISLCMMSFKLLSSASKLNLILHVAFCVADTGIANLECVILPSGSSNDAISLEAIVTKISPLDRITNNKVFHISVFPMPP</sequence>
<accession>A0A0R0GDC2</accession>
<keyword evidence="3" id="KW-1185">Reference proteome</keyword>
<evidence type="ECO:0000313" key="3">
    <source>
        <dbReference type="Proteomes" id="UP000008827"/>
    </source>
</evidence>
<reference evidence="1" key="3">
    <citation type="submission" date="2018-07" db="EMBL/GenBank/DDBJ databases">
        <title>WGS assembly of Glycine max.</title>
        <authorList>
            <person name="Schmutz J."/>
            <person name="Cannon S."/>
            <person name="Schlueter J."/>
            <person name="Ma J."/>
            <person name="Mitros T."/>
            <person name="Nelson W."/>
            <person name="Hyten D."/>
            <person name="Song Q."/>
            <person name="Thelen J."/>
            <person name="Cheng J."/>
            <person name="Xu D."/>
            <person name="Hellsten U."/>
            <person name="May G."/>
            <person name="Yu Y."/>
            <person name="Sakurai T."/>
            <person name="Umezawa T."/>
            <person name="Bhattacharyya M."/>
            <person name="Sandhu D."/>
            <person name="Valliyodan B."/>
            <person name="Lindquist E."/>
            <person name="Peto M."/>
            <person name="Grant D."/>
            <person name="Shu S."/>
            <person name="Goodstein D."/>
            <person name="Barry K."/>
            <person name="Futrell-Griggs M."/>
            <person name="Abernathy B."/>
            <person name="Du J."/>
            <person name="Tian Z."/>
            <person name="Zhu L."/>
            <person name="Gill N."/>
            <person name="Joshi T."/>
            <person name="Libault M."/>
            <person name="Sethuraman A."/>
            <person name="Zhang X."/>
            <person name="Shinozaki K."/>
            <person name="Nguyen H."/>
            <person name="Wing R."/>
            <person name="Cregan P."/>
            <person name="Specht J."/>
            <person name="Grimwood J."/>
            <person name="Rokhsar D."/>
            <person name="Stacey G."/>
            <person name="Shoemaker R."/>
            <person name="Jackson S."/>
        </authorList>
    </citation>
    <scope>NUCLEOTIDE SEQUENCE</scope>
    <source>
        <tissue evidence="1">Callus</tissue>
    </source>
</reference>
<protein>
    <submittedName>
        <fullName evidence="1 2">Uncharacterized protein</fullName>
    </submittedName>
</protein>
<dbReference type="Gramene" id="KRH13715">
    <property type="protein sequence ID" value="KRH13715"/>
    <property type="gene ID" value="GLYMA_15G258900"/>
</dbReference>
<gene>
    <name evidence="1" type="ORF">GLYMA_15G258900</name>
</gene>